<dbReference type="Gene3D" id="2.40.440.10">
    <property type="entry name" value="L,D-transpeptidase catalytic domain-like"/>
    <property type="match status" value="1"/>
</dbReference>
<dbReference type="Pfam" id="PF03734">
    <property type="entry name" value="YkuD"/>
    <property type="match status" value="1"/>
</dbReference>
<evidence type="ECO:0000259" key="11">
    <source>
        <dbReference type="PROSITE" id="PS51782"/>
    </source>
</evidence>
<feature type="active site" description="Proton donor/acceptor" evidence="9">
    <location>
        <position position="415"/>
    </location>
</feature>
<dbReference type="InterPro" id="IPR036779">
    <property type="entry name" value="LysM_dom_sf"/>
</dbReference>
<dbReference type="CDD" id="cd00118">
    <property type="entry name" value="LysM"/>
    <property type="match status" value="1"/>
</dbReference>
<dbReference type="Proteomes" id="UP000325286">
    <property type="component" value="Chromosome"/>
</dbReference>
<dbReference type="GO" id="GO:0018104">
    <property type="term" value="P:peptidoglycan-protein cross-linking"/>
    <property type="evidence" value="ECO:0007669"/>
    <property type="project" value="TreeGrafter"/>
</dbReference>
<evidence type="ECO:0000259" key="12">
    <source>
        <dbReference type="PROSITE" id="PS52029"/>
    </source>
</evidence>
<dbReference type="Gene3D" id="3.10.350.10">
    <property type="entry name" value="LysM domain"/>
    <property type="match status" value="1"/>
</dbReference>
<evidence type="ECO:0000313" key="14">
    <source>
        <dbReference type="Proteomes" id="UP000325286"/>
    </source>
</evidence>
<dbReference type="InterPro" id="IPR005490">
    <property type="entry name" value="LD_TPept_cat_dom"/>
</dbReference>
<dbReference type="SMART" id="SM00257">
    <property type="entry name" value="LysM"/>
    <property type="match status" value="1"/>
</dbReference>
<dbReference type="EC" id="2.-.-.-" evidence="13"/>
<dbReference type="InterPro" id="IPR050979">
    <property type="entry name" value="LD-transpeptidase"/>
</dbReference>
<evidence type="ECO:0000256" key="10">
    <source>
        <dbReference type="SAM" id="MobiDB-lite"/>
    </source>
</evidence>
<feature type="compositionally biased region" description="Low complexity" evidence="10">
    <location>
        <begin position="149"/>
        <end position="159"/>
    </location>
</feature>
<keyword evidence="8 9" id="KW-0961">Cell wall biogenesis/degradation</keyword>
<dbReference type="PANTHER" id="PTHR30582">
    <property type="entry name" value="L,D-TRANSPEPTIDASE"/>
    <property type="match status" value="1"/>
</dbReference>
<protein>
    <submittedName>
        <fullName evidence="13">L,D-transpeptidase YkuD</fullName>
        <ecNumber evidence="13">2.-.-.-</ecNumber>
    </submittedName>
</protein>
<dbReference type="GO" id="GO:0071555">
    <property type="term" value="P:cell wall organization"/>
    <property type="evidence" value="ECO:0007669"/>
    <property type="project" value="UniProtKB-UniRule"/>
</dbReference>
<feature type="domain" description="LysM" evidence="11">
    <location>
        <begin position="286"/>
        <end position="330"/>
    </location>
</feature>
<evidence type="ECO:0000256" key="2">
    <source>
        <dbReference type="ARBA" id="ARBA00005992"/>
    </source>
</evidence>
<dbReference type="EMBL" id="CP042914">
    <property type="protein sequence ID" value="QEG43497.1"/>
    <property type="molecule type" value="Genomic_DNA"/>
</dbReference>
<accession>A0A5B9QWV1</accession>
<dbReference type="InterPro" id="IPR018392">
    <property type="entry name" value="LysM"/>
</dbReference>
<dbReference type="AlphaFoldDB" id="A0A5B9QWV1"/>
<keyword evidence="4 13" id="KW-0808">Transferase</keyword>
<dbReference type="KEGG" id="rul:UC8_55470"/>
<keyword evidence="6 9" id="KW-0133">Cell shape</keyword>
<dbReference type="PANTHER" id="PTHR30582:SF24">
    <property type="entry name" value="L,D-TRANSPEPTIDASE ERFK_SRFK-RELATED"/>
    <property type="match status" value="1"/>
</dbReference>
<keyword evidence="14" id="KW-1185">Reference proteome</keyword>
<keyword evidence="3" id="KW-0328">Glycosyltransferase</keyword>
<keyword evidence="5" id="KW-0378">Hydrolase</keyword>
<dbReference type="GO" id="GO:0016757">
    <property type="term" value="F:glycosyltransferase activity"/>
    <property type="evidence" value="ECO:0007669"/>
    <property type="project" value="UniProtKB-KW"/>
</dbReference>
<feature type="domain" description="L,D-TPase catalytic" evidence="12">
    <location>
        <begin position="335"/>
        <end position="452"/>
    </location>
</feature>
<evidence type="ECO:0000256" key="3">
    <source>
        <dbReference type="ARBA" id="ARBA00022676"/>
    </source>
</evidence>
<dbReference type="Pfam" id="PF01476">
    <property type="entry name" value="LysM"/>
    <property type="match status" value="1"/>
</dbReference>
<dbReference type="PROSITE" id="PS51782">
    <property type="entry name" value="LYSM"/>
    <property type="match status" value="1"/>
</dbReference>
<feature type="region of interest" description="Disordered" evidence="10">
    <location>
        <begin position="82"/>
        <end position="181"/>
    </location>
</feature>
<gene>
    <name evidence="13" type="primary">ykuD</name>
    <name evidence="13" type="ORF">UC8_55470</name>
</gene>
<evidence type="ECO:0000256" key="5">
    <source>
        <dbReference type="ARBA" id="ARBA00022801"/>
    </source>
</evidence>
<dbReference type="GO" id="GO:0071972">
    <property type="term" value="F:peptidoglycan L,D-transpeptidase activity"/>
    <property type="evidence" value="ECO:0007669"/>
    <property type="project" value="TreeGrafter"/>
</dbReference>
<comment type="pathway">
    <text evidence="1 9">Cell wall biogenesis; peptidoglycan biosynthesis.</text>
</comment>
<dbReference type="UniPathway" id="UPA00219"/>
<dbReference type="GO" id="GO:0005576">
    <property type="term" value="C:extracellular region"/>
    <property type="evidence" value="ECO:0007669"/>
    <property type="project" value="TreeGrafter"/>
</dbReference>
<feature type="active site" description="Nucleophile" evidence="9">
    <location>
        <position position="428"/>
    </location>
</feature>
<name>A0A5B9QWV1_9BACT</name>
<reference evidence="13 14" key="1">
    <citation type="submission" date="2019-08" db="EMBL/GenBank/DDBJ databases">
        <title>Deep-cultivation of Planctomycetes and their phenomic and genomic characterization uncovers novel biology.</title>
        <authorList>
            <person name="Wiegand S."/>
            <person name="Jogler M."/>
            <person name="Boedeker C."/>
            <person name="Pinto D."/>
            <person name="Vollmers J."/>
            <person name="Rivas-Marin E."/>
            <person name="Kohn T."/>
            <person name="Peeters S.H."/>
            <person name="Heuer A."/>
            <person name="Rast P."/>
            <person name="Oberbeckmann S."/>
            <person name="Bunk B."/>
            <person name="Jeske O."/>
            <person name="Meyerdierks A."/>
            <person name="Storesund J.E."/>
            <person name="Kallscheuer N."/>
            <person name="Luecker S."/>
            <person name="Lage O.M."/>
            <person name="Pohl T."/>
            <person name="Merkel B.J."/>
            <person name="Hornburger P."/>
            <person name="Mueller R.-W."/>
            <person name="Bruemmer F."/>
            <person name="Labrenz M."/>
            <person name="Spormann A.M."/>
            <person name="Op den Camp H."/>
            <person name="Overmann J."/>
            <person name="Amann R."/>
            <person name="Jetten M.S.M."/>
            <person name="Mascher T."/>
            <person name="Medema M.H."/>
            <person name="Devos D.P."/>
            <person name="Kaster A.-K."/>
            <person name="Ovreas L."/>
            <person name="Rohde M."/>
            <person name="Galperin M.Y."/>
            <person name="Jogler C."/>
        </authorList>
    </citation>
    <scope>NUCLEOTIDE SEQUENCE [LARGE SCALE GENOMIC DNA]</scope>
    <source>
        <strain evidence="13 14">UC8</strain>
    </source>
</reference>
<dbReference type="InterPro" id="IPR038063">
    <property type="entry name" value="Transpep_catalytic_dom"/>
</dbReference>
<dbReference type="SUPFAM" id="SSF54106">
    <property type="entry name" value="LysM domain"/>
    <property type="match status" value="1"/>
</dbReference>
<dbReference type="GO" id="GO:0008360">
    <property type="term" value="P:regulation of cell shape"/>
    <property type="evidence" value="ECO:0007669"/>
    <property type="project" value="UniProtKB-UniRule"/>
</dbReference>
<dbReference type="CDD" id="cd16913">
    <property type="entry name" value="YkuD_like"/>
    <property type="match status" value="1"/>
</dbReference>
<proteinExistence type="inferred from homology"/>
<dbReference type="SUPFAM" id="SSF141523">
    <property type="entry name" value="L,D-transpeptidase catalytic domain-like"/>
    <property type="match status" value="1"/>
</dbReference>
<evidence type="ECO:0000313" key="13">
    <source>
        <dbReference type="EMBL" id="QEG43497.1"/>
    </source>
</evidence>
<evidence type="ECO:0000256" key="7">
    <source>
        <dbReference type="ARBA" id="ARBA00022984"/>
    </source>
</evidence>
<organism evidence="13 14">
    <name type="scientific">Roseimaritima ulvae</name>
    <dbReference type="NCBI Taxonomy" id="980254"/>
    <lineage>
        <taxon>Bacteria</taxon>
        <taxon>Pseudomonadati</taxon>
        <taxon>Planctomycetota</taxon>
        <taxon>Planctomycetia</taxon>
        <taxon>Pirellulales</taxon>
        <taxon>Pirellulaceae</taxon>
        <taxon>Roseimaritima</taxon>
    </lineage>
</organism>
<evidence type="ECO:0000256" key="1">
    <source>
        <dbReference type="ARBA" id="ARBA00004752"/>
    </source>
</evidence>
<evidence type="ECO:0000256" key="9">
    <source>
        <dbReference type="PROSITE-ProRule" id="PRU01373"/>
    </source>
</evidence>
<dbReference type="PROSITE" id="PS52029">
    <property type="entry name" value="LD_TPASE"/>
    <property type="match status" value="1"/>
</dbReference>
<keyword evidence="7 9" id="KW-0573">Peptidoglycan synthesis</keyword>
<evidence type="ECO:0000256" key="6">
    <source>
        <dbReference type="ARBA" id="ARBA00022960"/>
    </source>
</evidence>
<evidence type="ECO:0000256" key="4">
    <source>
        <dbReference type="ARBA" id="ARBA00022679"/>
    </source>
</evidence>
<sequence length="453" mass="47429">MQTFKTAVIVVLIGTVVWGVCVSLTTPPAEIPDDIFMAIQETDTEFPQGTHSTLESLGIDPGLPELPDTLGADLGVAELGEADGDVQGADGGGVVGRLTDTPDPRAPAAQPASGKPLATRLPKPTPGAAPPEIAADHQYESTGQDHFQLPDPSSLAAPLPSEPPETQLNDPMAAAPPAPSDAPDMAAAGNAGGFQFPLPEDSAPAADTATDPNLSDPPAIANVGLANAILAADQHVEADRMKEALATLSVFFGMPDLTDSERQQLTSRLDPLAGEVIYSRLHLLEQPYRVGQNETLMEIAAKYEIPWQLLANINGIEDPVLVLPGTELKVVRGPFRAEIDLKKTEMTLMLGDLYAGRFPITLGSEPAPQPGTYTVKDKQTAKAFSDASGASIPPGDPRNPFGGVWLDLGQQMCIHGSAEAAEAIGKGCISLRPADAEDVYGILSQGSTINIRR</sequence>
<comment type="similarity">
    <text evidence="2">Belongs to the YkuD family.</text>
</comment>
<evidence type="ECO:0000256" key="8">
    <source>
        <dbReference type="ARBA" id="ARBA00023316"/>
    </source>
</evidence>
<dbReference type="RefSeq" id="WP_238388529.1">
    <property type="nucleotide sequence ID" value="NZ_CP042914.1"/>
</dbReference>